<dbReference type="EMBL" id="QUSF01000021">
    <property type="protein sequence ID" value="RLW01816.1"/>
    <property type="molecule type" value="Genomic_DNA"/>
</dbReference>
<evidence type="ECO:0000313" key="1">
    <source>
        <dbReference type="EMBL" id="RLW01816.1"/>
    </source>
</evidence>
<dbReference type="Proteomes" id="UP000276834">
    <property type="component" value="Unassembled WGS sequence"/>
</dbReference>
<gene>
    <name evidence="1" type="ORF">DV515_00007742</name>
</gene>
<keyword evidence="2" id="KW-1185">Reference proteome</keyword>
<protein>
    <submittedName>
        <fullName evidence="1">Uncharacterized protein</fullName>
    </submittedName>
</protein>
<accession>A0A3L8SHQ3</accession>
<reference evidence="1 2" key="1">
    <citation type="journal article" date="2018" name="Proc. R. Soc. B">
        <title>A non-coding region near Follistatin controls head colour polymorphism in the Gouldian finch.</title>
        <authorList>
            <person name="Toomey M.B."/>
            <person name="Marques C.I."/>
            <person name="Andrade P."/>
            <person name="Araujo P.M."/>
            <person name="Sabatino S."/>
            <person name="Gazda M.A."/>
            <person name="Afonso S."/>
            <person name="Lopes R.J."/>
            <person name="Corbo J.C."/>
            <person name="Carneiro M."/>
        </authorList>
    </citation>
    <scope>NUCLEOTIDE SEQUENCE [LARGE SCALE GENOMIC DNA]</scope>
    <source>
        <strain evidence="1">Red01</strain>
        <tissue evidence="1">Muscle</tissue>
    </source>
</reference>
<sequence>MWESSSEISSALYKPLEQKIIIFPVPVTGNLPEKTYIPWSSSQNLDPKVSLKELHDGHCDRASGKVKVPCLVGDEGGTKASSLLEAPSSGRPLACPGSGFGEGVMHVWMA</sequence>
<name>A0A3L8SHQ3_CHLGU</name>
<proteinExistence type="predicted"/>
<evidence type="ECO:0000313" key="2">
    <source>
        <dbReference type="Proteomes" id="UP000276834"/>
    </source>
</evidence>
<comment type="caution">
    <text evidence="1">The sequence shown here is derived from an EMBL/GenBank/DDBJ whole genome shotgun (WGS) entry which is preliminary data.</text>
</comment>
<organism evidence="1 2">
    <name type="scientific">Chloebia gouldiae</name>
    <name type="common">Gouldian finch</name>
    <name type="synonym">Erythrura gouldiae</name>
    <dbReference type="NCBI Taxonomy" id="44316"/>
    <lineage>
        <taxon>Eukaryota</taxon>
        <taxon>Metazoa</taxon>
        <taxon>Chordata</taxon>
        <taxon>Craniata</taxon>
        <taxon>Vertebrata</taxon>
        <taxon>Euteleostomi</taxon>
        <taxon>Archelosauria</taxon>
        <taxon>Archosauria</taxon>
        <taxon>Dinosauria</taxon>
        <taxon>Saurischia</taxon>
        <taxon>Theropoda</taxon>
        <taxon>Coelurosauria</taxon>
        <taxon>Aves</taxon>
        <taxon>Neognathae</taxon>
        <taxon>Neoaves</taxon>
        <taxon>Telluraves</taxon>
        <taxon>Australaves</taxon>
        <taxon>Passeriformes</taxon>
        <taxon>Passeroidea</taxon>
        <taxon>Passeridae</taxon>
        <taxon>Chloebia</taxon>
    </lineage>
</organism>
<dbReference type="AlphaFoldDB" id="A0A3L8SHQ3"/>